<gene>
    <name evidence="1" type="ORF">RGC78_07025</name>
</gene>
<organism evidence="1 2">
    <name type="scientific">Clostridium aquiflavi</name>
    <dbReference type="NCBI Taxonomy" id="3073603"/>
    <lineage>
        <taxon>Bacteria</taxon>
        <taxon>Bacillati</taxon>
        <taxon>Bacillota</taxon>
        <taxon>Clostridia</taxon>
        <taxon>Eubacteriales</taxon>
        <taxon>Clostridiaceae</taxon>
        <taxon>Clostridium</taxon>
    </lineage>
</organism>
<dbReference type="SUPFAM" id="SSF102198">
    <property type="entry name" value="Putative cyclase"/>
    <property type="match status" value="1"/>
</dbReference>
<protein>
    <submittedName>
        <fullName evidence="1">Cyclase family protein</fullName>
    </submittedName>
</protein>
<accession>A0ABU1EFQ4</accession>
<dbReference type="Gene3D" id="3.50.30.50">
    <property type="entry name" value="Putative cyclase"/>
    <property type="match status" value="1"/>
</dbReference>
<reference evidence="1 2" key="1">
    <citation type="submission" date="2023-09" db="EMBL/GenBank/DDBJ databases">
        <authorList>
            <person name="Zhai L."/>
        </authorList>
    </citation>
    <scope>NUCLEOTIDE SEQUENCE [LARGE SCALE GENOMIC DNA]</scope>
    <source>
        <strain evidence="1 2">5 N-1</strain>
    </source>
</reference>
<name>A0ABU1EFQ4_9CLOT</name>
<dbReference type="Proteomes" id="UP001256646">
    <property type="component" value="Unassembled WGS sequence"/>
</dbReference>
<evidence type="ECO:0000313" key="2">
    <source>
        <dbReference type="Proteomes" id="UP001256646"/>
    </source>
</evidence>
<comment type="caution">
    <text evidence="1">The sequence shown here is derived from an EMBL/GenBank/DDBJ whole genome shotgun (WGS) entry which is preliminary data.</text>
</comment>
<sequence length="192" mass="22038">MKIDLTLEISKEVLSSTLKKAINEDKAFGSIGHIGTHFDIMNKKFPLDYINRIGKIFNVSHIRNSEISLKDINLNEIKENHFIIFYTGYLKEMGYGTAEYLTDYPELSKELIDYLINRKVSLIGIDSPGIKKSSEHRYIDQYCADRNIFIVENINNLDLLWSEAKNNSFTMHTFPLNIRGATGLTSRVIAEL</sequence>
<evidence type="ECO:0000313" key="1">
    <source>
        <dbReference type="EMBL" id="MDR5587220.1"/>
    </source>
</evidence>
<dbReference type="PANTHER" id="PTHR31118">
    <property type="entry name" value="CYCLASE-LIKE PROTEIN 2"/>
    <property type="match status" value="1"/>
</dbReference>
<dbReference type="EMBL" id="JAVJAN010000015">
    <property type="protein sequence ID" value="MDR5587220.1"/>
    <property type="molecule type" value="Genomic_DNA"/>
</dbReference>
<dbReference type="RefSeq" id="WP_252212041.1">
    <property type="nucleotide sequence ID" value="NZ_JAVJAN010000015.1"/>
</dbReference>
<dbReference type="InterPro" id="IPR037175">
    <property type="entry name" value="KFase_sf"/>
</dbReference>
<keyword evidence="2" id="KW-1185">Reference proteome</keyword>
<dbReference type="Pfam" id="PF04199">
    <property type="entry name" value="Cyclase"/>
    <property type="match status" value="1"/>
</dbReference>
<dbReference type="PANTHER" id="PTHR31118:SF32">
    <property type="entry name" value="KYNURENINE FORMAMIDASE"/>
    <property type="match status" value="1"/>
</dbReference>
<proteinExistence type="predicted"/>
<dbReference type="InterPro" id="IPR007325">
    <property type="entry name" value="KFase/CYL"/>
</dbReference>